<feature type="region of interest" description="Disordered" evidence="8">
    <location>
        <begin position="31"/>
        <end position="65"/>
    </location>
</feature>
<gene>
    <name evidence="10" type="ORF">CA85_20300</name>
</gene>
<dbReference type="OrthoDB" id="266724at2"/>
<dbReference type="PANTHER" id="PTHR30026">
    <property type="entry name" value="OUTER MEMBRANE PROTEIN TOLC"/>
    <property type="match status" value="1"/>
</dbReference>
<protein>
    <submittedName>
        <fullName evidence="10">Outer membrane efflux protein</fullName>
    </submittedName>
</protein>
<dbReference type="Pfam" id="PF02321">
    <property type="entry name" value="OEP"/>
    <property type="match status" value="1"/>
</dbReference>
<evidence type="ECO:0000256" key="1">
    <source>
        <dbReference type="ARBA" id="ARBA00004442"/>
    </source>
</evidence>
<organism evidence="10 11">
    <name type="scientific">Allorhodopirellula solitaria</name>
    <dbReference type="NCBI Taxonomy" id="2527987"/>
    <lineage>
        <taxon>Bacteria</taxon>
        <taxon>Pseudomonadati</taxon>
        <taxon>Planctomycetota</taxon>
        <taxon>Planctomycetia</taxon>
        <taxon>Pirellulales</taxon>
        <taxon>Pirellulaceae</taxon>
        <taxon>Allorhodopirellula</taxon>
    </lineage>
</organism>
<keyword evidence="7" id="KW-0998">Cell outer membrane</keyword>
<evidence type="ECO:0000313" key="10">
    <source>
        <dbReference type="EMBL" id="TWT67181.1"/>
    </source>
</evidence>
<dbReference type="GO" id="GO:0015288">
    <property type="term" value="F:porin activity"/>
    <property type="evidence" value="ECO:0007669"/>
    <property type="project" value="TreeGrafter"/>
</dbReference>
<evidence type="ECO:0000256" key="5">
    <source>
        <dbReference type="ARBA" id="ARBA00022692"/>
    </source>
</evidence>
<keyword evidence="3" id="KW-0813">Transport</keyword>
<evidence type="ECO:0000256" key="7">
    <source>
        <dbReference type="ARBA" id="ARBA00023237"/>
    </source>
</evidence>
<keyword evidence="4" id="KW-1134">Transmembrane beta strand</keyword>
<dbReference type="GO" id="GO:0009279">
    <property type="term" value="C:cell outer membrane"/>
    <property type="evidence" value="ECO:0007669"/>
    <property type="project" value="UniProtKB-SubCell"/>
</dbReference>
<name>A0A5C5XXF9_9BACT</name>
<proteinExistence type="inferred from homology"/>
<comment type="subcellular location">
    <subcellularLocation>
        <location evidence="1">Cell outer membrane</location>
    </subcellularLocation>
</comment>
<dbReference type="InterPro" id="IPR051906">
    <property type="entry name" value="TolC-like"/>
</dbReference>
<comment type="caution">
    <text evidence="10">The sequence shown here is derived from an EMBL/GenBank/DDBJ whole genome shotgun (WGS) entry which is preliminary data.</text>
</comment>
<evidence type="ECO:0000256" key="9">
    <source>
        <dbReference type="SAM" id="SignalP"/>
    </source>
</evidence>
<sequence precursor="true">MPRSLLTIALMGMVGCASNPALPDPFSFPAASPEPAAVTTAPEAEPAVATPEAEESSGPATAGRSVAPVSHVDEVPLTSNLSALGESTNAVAGTHSSHDEQNRAAIAAASEGVAEVATFEQVAIQHPGSGVVGEPVQEIVPAQLVQEPGLIVDEMMGPEIEVDAPSIDALSTDTIDLNLPSVLAMVGGQHPVVGLAQSRVREAYARLDRANVLWLPSIQSGFSFYRHDGNFQAVDGEIVDVNRNSFQYGLGTEAVGAGTYPRPGLVAQFHLADAIFQPEIAEKTAWARGHAASATFNEQLLRAALAYTELLDAHQDARILEESRQRAAEVAKITADFAAAGEGLQADADRMQTELSLIDNRLIASRERVSVASARLAQAISIDASNQILPMDVNAVPLDLVAAQTDKSSLIRTGLSTRPELKESQALVAAACDAYQREKYAPFVPSVLLGYSAGGFGGGLGNDLADVAGRYDFQAAMTWEVRNLGFGEKAARRESSARVEQAKFEKLRAMDQVAREVSEACSQIDFRRQQIAITQQAIQTAQDSYAANSERIRDGEGLPIEVLQAVQALESARRAYLSAVIAYNRAQFQLQWALGWPVHAPPTTAMITEM</sequence>
<evidence type="ECO:0000256" key="6">
    <source>
        <dbReference type="ARBA" id="ARBA00023136"/>
    </source>
</evidence>
<comment type="similarity">
    <text evidence="2">Belongs to the outer membrane factor (OMF) (TC 1.B.17) family.</text>
</comment>
<dbReference type="GO" id="GO:1990281">
    <property type="term" value="C:efflux pump complex"/>
    <property type="evidence" value="ECO:0007669"/>
    <property type="project" value="TreeGrafter"/>
</dbReference>
<dbReference type="RefSeq" id="WP_146391118.1">
    <property type="nucleotide sequence ID" value="NZ_SJPK01000004.1"/>
</dbReference>
<keyword evidence="11" id="KW-1185">Reference proteome</keyword>
<keyword evidence="9" id="KW-0732">Signal</keyword>
<evidence type="ECO:0000256" key="8">
    <source>
        <dbReference type="SAM" id="MobiDB-lite"/>
    </source>
</evidence>
<evidence type="ECO:0000256" key="2">
    <source>
        <dbReference type="ARBA" id="ARBA00007613"/>
    </source>
</evidence>
<dbReference type="PANTHER" id="PTHR30026:SF20">
    <property type="entry name" value="OUTER MEMBRANE PROTEIN TOLC"/>
    <property type="match status" value="1"/>
</dbReference>
<feature type="compositionally biased region" description="Low complexity" evidence="8">
    <location>
        <begin position="31"/>
        <end position="51"/>
    </location>
</feature>
<dbReference type="InterPro" id="IPR003423">
    <property type="entry name" value="OMP_efflux"/>
</dbReference>
<dbReference type="AlphaFoldDB" id="A0A5C5XXF9"/>
<reference evidence="10 11" key="1">
    <citation type="submission" date="2019-02" db="EMBL/GenBank/DDBJ databases">
        <title>Deep-cultivation of Planctomycetes and their phenomic and genomic characterization uncovers novel biology.</title>
        <authorList>
            <person name="Wiegand S."/>
            <person name="Jogler M."/>
            <person name="Boedeker C."/>
            <person name="Pinto D."/>
            <person name="Vollmers J."/>
            <person name="Rivas-Marin E."/>
            <person name="Kohn T."/>
            <person name="Peeters S.H."/>
            <person name="Heuer A."/>
            <person name="Rast P."/>
            <person name="Oberbeckmann S."/>
            <person name="Bunk B."/>
            <person name="Jeske O."/>
            <person name="Meyerdierks A."/>
            <person name="Storesund J.E."/>
            <person name="Kallscheuer N."/>
            <person name="Luecker S."/>
            <person name="Lage O.M."/>
            <person name="Pohl T."/>
            <person name="Merkel B.J."/>
            <person name="Hornburger P."/>
            <person name="Mueller R.-W."/>
            <person name="Bruemmer F."/>
            <person name="Labrenz M."/>
            <person name="Spormann A.M."/>
            <person name="Op Den Camp H."/>
            <person name="Overmann J."/>
            <person name="Amann R."/>
            <person name="Jetten M.S.M."/>
            <person name="Mascher T."/>
            <person name="Medema M.H."/>
            <person name="Devos D.P."/>
            <person name="Kaster A.-K."/>
            <person name="Ovreas L."/>
            <person name="Rohde M."/>
            <person name="Galperin M.Y."/>
            <person name="Jogler C."/>
        </authorList>
    </citation>
    <scope>NUCLEOTIDE SEQUENCE [LARGE SCALE GENOMIC DNA]</scope>
    <source>
        <strain evidence="10 11">CA85</strain>
    </source>
</reference>
<evidence type="ECO:0000313" key="11">
    <source>
        <dbReference type="Proteomes" id="UP000318053"/>
    </source>
</evidence>
<dbReference type="Gene3D" id="1.20.1600.10">
    <property type="entry name" value="Outer membrane efflux proteins (OEP)"/>
    <property type="match status" value="1"/>
</dbReference>
<evidence type="ECO:0000256" key="3">
    <source>
        <dbReference type="ARBA" id="ARBA00022448"/>
    </source>
</evidence>
<dbReference type="Proteomes" id="UP000318053">
    <property type="component" value="Unassembled WGS sequence"/>
</dbReference>
<keyword evidence="6" id="KW-0472">Membrane</keyword>
<evidence type="ECO:0000256" key="4">
    <source>
        <dbReference type="ARBA" id="ARBA00022452"/>
    </source>
</evidence>
<feature type="signal peptide" evidence="9">
    <location>
        <begin position="1"/>
        <end position="23"/>
    </location>
</feature>
<dbReference type="GO" id="GO:0015562">
    <property type="term" value="F:efflux transmembrane transporter activity"/>
    <property type="evidence" value="ECO:0007669"/>
    <property type="project" value="InterPro"/>
</dbReference>
<dbReference type="EMBL" id="SJPK01000004">
    <property type="protein sequence ID" value="TWT67181.1"/>
    <property type="molecule type" value="Genomic_DNA"/>
</dbReference>
<keyword evidence="5" id="KW-0812">Transmembrane</keyword>
<dbReference type="SUPFAM" id="SSF56954">
    <property type="entry name" value="Outer membrane efflux proteins (OEP)"/>
    <property type="match status" value="1"/>
</dbReference>
<dbReference type="PROSITE" id="PS51257">
    <property type="entry name" value="PROKAR_LIPOPROTEIN"/>
    <property type="match status" value="1"/>
</dbReference>
<feature type="chain" id="PRO_5023052337" evidence="9">
    <location>
        <begin position="24"/>
        <end position="610"/>
    </location>
</feature>
<accession>A0A5C5XXF9</accession>